<comment type="caution">
    <text evidence="3">The sequence shown here is derived from an EMBL/GenBank/DDBJ whole genome shotgun (WGS) entry which is preliminary data.</text>
</comment>
<dbReference type="PANTHER" id="PTHR46268:SF6">
    <property type="entry name" value="UNIVERSAL STRESS PROTEIN UP12"/>
    <property type="match status" value="1"/>
</dbReference>
<evidence type="ECO:0000256" key="1">
    <source>
        <dbReference type="ARBA" id="ARBA00008791"/>
    </source>
</evidence>
<accession>A0A9Q4C696</accession>
<reference evidence="3" key="1">
    <citation type="submission" date="2022-09" db="EMBL/GenBank/DDBJ databases">
        <title>Haloadaptaus new haloarchaeum isolated from saline soil.</title>
        <authorList>
            <person name="Duran-Viseras A."/>
            <person name="Sanchez-Porro C."/>
            <person name="Ventosa A."/>
        </authorList>
    </citation>
    <scope>NUCLEOTIDE SEQUENCE</scope>
    <source>
        <strain evidence="3">F3-133</strain>
    </source>
</reference>
<proteinExistence type="inferred from homology"/>
<dbReference type="Gene3D" id="3.40.50.620">
    <property type="entry name" value="HUPs"/>
    <property type="match status" value="1"/>
</dbReference>
<comment type="similarity">
    <text evidence="1">Belongs to the universal stress protein A family.</text>
</comment>
<dbReference type="InterPro" id="IPR006015">
    <property type="entry name" value="Universal_stress_UspA"/>
</dbReference>
<dbReference type="SUPFAM" id="SSF52402">
    <property type="entry name" value="Adenine nucleotide alpha hydrolases-like"/>
    <property type="match status" value="1"/>
</dbReference>
<dbReference type="Pfam" id="PF00582">
    <property type="entry name" value="Usp"/>
    <property type="match status" value="1"/>
</dbReference>
<dbReference type="EMBL" id="RKLV01000016">
    <property type="protein sequence ID" value="MCX2820018.1"/>
    <property type="molecule type" value="Genomic_DNA"/>
</dbReference>
<dbReference type="PIRSF" id="PIRSF006276">
    <property type="entry name" value="UspA"/>
    <property type="match status" value="1"/>
</dbReference>
<evidence type="ECO:0000313" key="3">
    <source>
        <dbReference type="EMBL" id="MCX2820018.1"/>
    </source>
</evidence>
<dbReference type="PRINTS" id="PR01438">
    <property type="entry name" value="UNVRSLSTRESS"/>
</dbReference>
<evidence type="ECO:0000259" key="2">
    <source>
        <dbReference type="Pfam" id="PF00582"/>
    </source>
</evidence>
<protein>
    <submittedName>
        <fullName evidence="3">Universal stress protein</fullName>
    </submittedName>
</protein>
<keyword evidence="4" id="KW-1185">Reference proteome</keyword>
<dbReference type="RefSeq" id="WP_266088821.1">
    <property type="nucleotide sequence ID" value="NZ_RKLV01000016.1"/>
</dbReference>
<evidence type="ECO:0000313" key="4">
    <source>
        <dbReference type="Proteomes" id="UP001149411"/>
    </source>
</evidence>
<dbReference type="InterPro" id="IPR014729">
    <property type="entry name" value="Rossmann-like_a/b/a_fold"/>
</dbReference>
<feature type="domain" description="UspA" evidence="2">
    <location>
        <begin position="1"/>
        <end position="141"/>
    </location>
</feature>
<name>A0A9Q4C696_9EURY</name>
<dbReference type="CDD" id="cd00293">
    <property type="entry name" value="USP-like"/>
    <property type="match status" value="1"/>
</dbReference>
<dbReference type="AlphaFoldDB" id="A0A9Q4C696"/>
<gene>
    <name evidence="3" type="ORF">EGH25_11725</name>
</gene>
<organism evidence="3 4">
    <name type="scientific">Halorutilus salinus</name>
    <dbReference type="NCBI Taxonomy" id="2487751"/>
    <lineage>
        <taxon>Archaea</taxon>
        <taxon>Methanobacteriati</taxon>
        <taxon>Methanobacteriota</taxon>
        <taxon>Stenosarchaea group</taxon>
        <taxon>Halobacteria</taxon>
        <taxon>Halorutilales</taxon>
        <taxon>Halorutilaceae</taxon>
        <taxon>Halorutilus</taxon>
    </lineage>
</organism>
<dbReference type="PANTHER" id="PTHR46268">
    <property type="entry name" value="STRESS RESPONSE PROTEIN NHAX"/>
    <property type="match status" value="1"/>
</dbReference>
<dbReference type="Proteomes" id="UP001149411">
    <property type="component" value="Unassembled WGS sequence"/>
</dbReference>
<sequence>MYDDILVPTDGSKGVDRAVEHALSLADKYGATAHVLYVVNTSAYSTLPADSNWESITAALEEEGEQSTDEIAARLRDSDVETQTSVDQGVPHKVILGYADDNDVDLIVMGTHGKTGLDRLLLGSVTEKVVRSSETPVLTVRMVEDEE</sequence>
<dbReference type="InterPro" id="IPR006016">
    <property type="entry name" value="UspA"/>
</dbReference>